<dbReference type="SUPFAM" id="SSF103515">
    <property type="entry name" value="Autotransporter"/>
    <property type="match status" value="1"/>
</dbReference>
<dbReference type="InterPro" id="IPR006315">
    <property type="entry name" value="OM_autotransptr_brl_dom"/>
</dbReference>
<feature type="domain" description="Autotransporter" evidence="1">
    <location>
        <begin position="1"/>
        <end position="88"/>
    </location>
</feature>
<evidence type="ECO:0000313" key="4">
    <source>
        <dbReference type="Proteomes" id="UP001432046"/>
    </source>
</evidence>
<accession>A0A973VYT1</accession>
<dbReference type="GO" id="GO:0019867">
    <property type="term" value="C:outer membrane"/>
    <property type="evidence" value="ECO:0007669"/>
    <property type="project" value="InterPro"/>
</dbReference>
<proteinExistence type="predicted"/>
<protein>
    <submittedName>
        <fullName evidence="2">Autotransporter domain-containing protein</fullName>
    </submittedName>
    <submittedName>
        <fullName evidence="3">Autotransporter outer membrane beta-barrel domain-containing protein</fullName>
    </submittedName>
</protein>
<dbReference type="Pfam" id="PF03797">
    <property type="entry name" value="Autotransporter"/>
    <property type="match status" value="1"/>
</dbReference>
<dbReference type="EMBL" id="JAAOLE020000001">
    <property type="protein sequence ID" value="NVI44342.1"/>
    <property type="molecule type" value="Genomic_DNA"/>
</dbReference>
<evidence type="ECO:0000313" key="2">
    <source>
        <dbReference type="EMBL" id="NVI44342.1"/>
    </source>
</evidence>
<dbReference type="NCBIfam" id="TIGR01414">
    <property type="entry name" value="autotrans_barl"/>
    <property type="match status" value="1"/>
</dbReference>
<dbReference type="PROSITE" id="PS51208">
    <property type="entry name" value="AUTOTRANSPORTER"/>
    <property type="match status" value="1"/>
</dbReference>
<dbReference type="EMBL" id="CP147711">
    <property type="protein sequence ID" value="WXC77615.1"/>
    <property type="molecule type" value="Genomic_DNA"/>
</dbReference>
<sequence length="88" mass="8872">MFGEIGYGLSLGRTALEPFAGLAWAHLDTDSFAETGGTGAAALRGAGTSEDVGYSTLGARIAPSFALTGGMQLAPRAPRWPGSTPSVT</sequence>
<organism evidence="2">
    <name type="scientific">Bradyrhizobium septentrionale</name>
    <dbReference type="NCBI Taxonomy" id="1404411"/>
    <lineage>
        <taxon>Bacteria</taxon>
        <taxon>Pseudomonadati</taxon>
        <taxon>Pseudomonadota</taxon>
        <taxon>Alphaproteobacteria</taxon>
        <taxon>Hyphomicrobiales</taxon>
        <taxon>Nitrobacteraceae</taxon>
        <taxon>Bradyrhizobium</taxon>
    </lineage>
</organism>
<gene>
    <name evidence="2" type="ORF">HAP48_015570</name>
    <name evidence="3" type="ORF">WDK88_29850</name>
</gene>
<dbReference type="AlphaFoldDB" id="A0A973VYT1"/>
<dbReference type="Gene3D" id="2.40.128.130">
    <property type="entry name" value="Autotransporter beta-domain"/>
    <property type="match status" value="1"/>
</dbReference>
<name>A0A973VYT1_9BRAD</name>
<dbReference type="InterPro" id="IPR005546">
    <property type="entry name" value="Autotransporte_beta"/>
</dbReference>
<dbReference type="Proteomes" id="UP001432046">
    <property type="component" value="Chromosome"/>
</dbReference>
<keyword evidence="4" id="KW-1185">Reference proteome</keyword>
<evidence type="ECO:0000259" key="1">
    <source>
        <dbReference type="PROSITE" id="PS51208"/>
    </source>
</evidence>
<reference evidence="3" key="3">
    <citation type="submission" date="2024-03" db="EMBL/GenBank/DDBJ databases">
        <authorList>
            <person name="Bromfield E.S.P."/>
            <person name="Cloutier S."/>
        </authorList>
    </citation>
    <scope>NUCLEOTIDE SEQUENCE</scope>
    <source>
        <strain evidence="3">5S5</strain>
    </source>
</reference>
<reference evidence="2" key="1">
    <citation type="submission" date="2020-06" db="EMBL/GenBank/DDBJ databases">
        <title>Whole Genome Sequence of Bradyrhizobium sp. Strain 1S1.</title>
        <authorList>
            <person name="Bromfield E.S.P."/>
            <person name="Cloutier S."/>
        </authorList>
    </citation>
    <scope>NUCLEOTIDE SEQUENCE [LARGE SCALE GENOMIC DNA]</scope>
    <source>
        <strain evidence="2">1S1</strain>
    </source>
</reference>
<reference evidence="3" key="2">
    <citation type="journal article" date="2021" name="Int. J. Syst. Evol. Microbiol.">
        <title>Bradyrhizobium septentrionale sp. nov. (sv. septentrionale) and Bradyrhizobium quebecense sp. nov. (sv. septentrionale) associated with legumes native to Canada possess rearranged symbiosis genes and numerous insertion sequences.</title>
        <authorList>
            <person name="Bromfield E.S.P."/>
            <person name="Cloutier S."/>
        </authorList>
    </citation>
    <scope>NUCLEOTIDE SEQUENCE</scope>
    <source>
        <strain evidence="3">5S5</strain>
    </source>
</reference>
<dbReference type="InterPro" id="IPR036709">
    <property type="entry name" value="Autotransporte_beta_dom_sf"/>
</dbReference>
<dbReference type="RefSeq" id="WP_166203858.1">
    <property type="nucleotide sequence ID" value="NZ_CP088285.1"/>
</dbReference>
<evidence type="ECO:0000313" key="3">
    <source>
        <dbReference type="EMBL" id="WXC77615.1"/>
    </source>
</evidence>